<dbReference type="Gene3D" id="3.30.420.180">
    <property type="entry name" value="CobE/GbiG C-terminal domain"/>
    <property type="match status" value="1"/>
</dbReference>
<evidence type="ECO:0000259" key="3">
    <source>
        <dbReference type="Pfam" id="PF11761"/>
    </source>
</evidence>
<dbReference type="InterPro" id="IPR036518">
    <property type="entry name" value="CobE/GbiG_C_sf"/>
</dbReference>
<evidence type="ECO:0000259" key="2">
    <source>
        <dbReference type="Pfam" id="PF11760"/>
    </source>
</evidence>
<evidence type="ECO:0000313" key="5">
    <source>
        <dbReference type="Proteomes" id="UP000830167"/>
    </source>
</evidence>
<reference evidence="4" key="1">
    <citation type="submission" date="2021-12" db="EMBL/GenBank/DDBJ databases">
        <title>Alicyclobacillaceae gen. nov., sp. nov., isolated from chalcocite enrichment system.</title>
        <authorList>
            <person name="Jiang Z."/>
        </authorList>
    </citation>
    <scope>NUCLEOTIDE SEQUENCE</scope>
    <source>
        <strain evidence="4">MYW30-H2</strain>
    </source>
</reference>
<dbReference type="InterPro" id="IPR038029">
    <property type="entry name" value="GbiG_N_sf"/>
</dbReference>
<dbReference type="EMBL" id="CP089291">
    <property type="protein sequence ID" value="UOF89795.1"/>
    <property type="molecule type" value="Genomic_DNA"/>
</dbReference>
<dbReference type="RefSeq" id="WP_347436486.1">
    <property type="nucleotide sequence ID" value="NZ_CP089291.1"/>
</dbReference>
<dbReference type="Pfam" id="PF01890">
    <property type="entry name" value="CbiG_C"/>
    <property type="match status" value="1"/>
</dbReference>
<dbReference type="SUPFAM" id="SSF159664">
    <property type="entry name" value="CobE/GbiG C-terminal domain-like"/>
    <property type="match status" value="1"/>
</dbReference>
<keyword evidence="5" id="KW-1185">Reference proteome</keyword>
<feature type="domain" description="Cobalamin biosynthesis central region" evidence="3">
    <location>
        <begin position="142"/>
        <end position="237"/>
    </location>
</feature>
<organism evidence="4 5">
    <name type="scientific">Fodinisporobacter ferrooxydans</name>
    <dbReference type="NCBI Taxonomy" id="2901836"/>
    <lineage>
        <taxon>Bacteria</taxon>
        <taxon>Bacillati</taxon>
        <taxon>Bacillota</taxon>
        <taxon>Bacilli</taxon>
        <taxon>Bacillales</taxon>
        <taxon>Alicyclobacillaceae</taxon>
        <taxon>Fodinisporobacter</taxon>
    </lineage>
</organism>
<protein>
    <submittedName>
        <fullName evidence="4">Cobalamin biosynthesis protein</fullName>
    </submittedName>
</protein>
<sequence length="361" mass="39373">MTNPYAVVAITKHGVAIARRLLDALLQVDVFYPSKFAQGDEREFGIHVFEGSVVQYVPKLFQSYQGIIGIVSLGAMVRMIAPLLKDKKTDPAVLVIDDRANYVVSVLSGHLGGANDLTKQVAGVLGAIPVITTASDVGETLAVDLLGREFGFEIENFAKVTQVSAAVVNEQRVHIIQEAGERNWWKYKKPLPSHLQVFETFESARKQLFDAALVITPRLLTQEEEDTFLANGVLYRPKVVVIGIGCNKGTSALEIEQVIQTTLAEAELSMMSVRNLATIDLKKDEPGLVEVCARHGWRLDTYTAAELNTIPIPNPSDTVYKYVGAYGVSEPCARLSSGASEWVVEKVKSGNVTISICLVNA</sequence>
<dbReference type="InterPro" id="IPR002750">
    <property type="entry name" value="CobE/GbiG_C"/>
</dbReference>
<proteinExistence type="predicted"/>
<dbReference type="InterPro" id="IPR052553">
    <property type="entry name" value="CbiG_hydrolase"/>
</dbReference>
<feature type="domain" description="Cobalamin synthesis G N-terminal" evidence="2">
    <location>
        <begin position="57"/>
        <end position="136"/>
    </location>
</feature>
<dbReference type="Proteomes" id="UP000830167">
    <property type="component" value="Chromosome"/>
</dbReference>
<feature type="domain" description="CobE/GbiG C-terminal" evidence="1">
    <location>
        <begin position="240"/>
        <end position="356"/>
    </location>
</feature>
<name>A0ABY4CH34_9BACL</name>
<dbReference type="Pfam" id="PF11760">
    <property type="entry name" value="CbiG_N"/>
    <property type="match status" value="1"/>
</dbReference>
<gene>
    <name evidence="4" type="ORF">LSG31_18250</name>
</gene>
<dbReference type="Gene3D" id="3.40.50.11220">
    <property type="match status" value="1"/>
</dbReference>
<accession>A0ABY4CH34</accession>
<dbReference type="Pfam" id="PF11761">
    <property type="entry name" value="CbiG_mid"/>
    <property type="match status" value="1"/>
</dbReference>
<dbReference type="SUPFAM" id="SSF159672">
    <property type="entry name" value="CbiG N-terminal domain-like"/>
    <property type="match status" value="1"/>
</dbReference>
<dbReference type="InterPro" id="IPR021744">
    <property type="entry name" value="CbiG_N"/>
</dbReference>
<dbReference type="PANTHER" id="PTHR37477">
    <property type="entry name" value="COBALT-PRECORRIN-5A HYDROLASE"/>
    <property type="match status" value="1"/>
</dbReference>
<evidence type="ECO:0000313" key="4">
    <source>
        <dbReference type="EMBL" id="UOF89795.1"/>
    </source>
</evidence>
<dbReference type="PANTHER" id="PTHR37477:SF1">
    <property type="entry name" value="COBALT-PRECORRIN-5A HYDROLASE"/>
    <property type="match status" value="1"/>
</dbReference>
<dbReference type="InterPro" id="IPR021745">
    <property type="entry name" value="CbiG_mid"/>
</dbReference>
<evidence type="ECO:0000259" key="1">
    <source>
        <dbReference type="Pfam" id="PF01890"/>
    </source>
</evidence>